<gene>
    <name evidence="2" type="ORF">BQ8482_530039</name>
</gene>
<evidence type="ECO:0000313" key="3">
    <source>
        <dbReference type="Proteomes" id="UP000245698"/>
    </source>
</evidence>
<dbReference type="AlphaFoldDB" id="A0A2P9AUK6"/>
<keyword evidence="3" id="KW-1185">Reference proteome</keyword>
<accession>A0A2P9AUK6</accession>
<reference evidence="3" key="1">
    <citation type="submission" date="2016-12" db="EMBL/GenBank/DDBJ databases">
        <authorList>
            <person name="Brunel B."/>
        </authorList>
    </citation>
    <scope>NUCLEOTIDE SEQUENCE [LARGE SCALE GENOMIC DNA]</scope>
</reference>
<dbReference type="EMBL" id="FUIG01000063">
    <property type="protein sequence ID" value="SJM34869.1"/>
    <property type="molecule type" value="Genomic_DNA"/>
</dbReference>
<protein>
    <submittedName>
        <fullName evidence="2">Uncharacterized protein</fullName>
    </submittedName>
</protein>
<feature type="region of interest" description="Disordered" evidence="1">
    <location>
        <begin position="54"/>
        <end position="75"/>
    </location>
</feature>
<sequence>MVETLRATPSATKTPQQYLHLNLQNLCDRKSLTMVPSLQSLRSGTAKKLMPIHAQPTAQHATEVDANGKKSAHPG</sequence>
<dbReference type="Proteomes" id="UP000245698">
    <property type="component" value="Unassembled WGS sequence"/>
</dbReference>
<organism evidence="2 3">
    <name type="scientific">Mesorhizobium delmotii</name>
    <dbReference type="NCBI Taxonomy" id="1631247"/>
    <lineage>
        <taxon>Bacteria</taxon>
        <taxon>Pseudomonadati</taxon>
        <taxon>Pseudomonadota</taxon>
        <taxon>Alphaproteobacteria</taxon>
        <taxon>Hyphomicrobiales</taxon>
        <taxon>Phyllobacteriaceae</taxon>
        <taxon>Mesorhizobium</taxon>
    </lineage>
</organism>
<evidence type="ECO:0000313" key="2">
    <source>
        <dbReference type="EMBL" id="SJM34869.1"/>
    </source>
</evidence>
<evidence type="ECO:0000256" key="1">
    <source>
        <dbReference type="SAM" id="MobiDB-lite"/>
    </source>
</evidence>
<name>A0A2P9AUK6_9HYPH</name>
<proteinExistence type="predicted"/>